<dbReference type="Pfam" id="PF00171">
    <property type="entry name" value="Aldedh"/>
    <property type="match status" value="1"/>
</dbReference>
<dbReference type="SUPFAM" id="SSF53720">
    <property type="entry name" value="ALDH-like"/>
    <property type="match status" value="1"/>
</dbReference>
<dbReference type="InterPro" id="IPR016163">
    <property type="entry name" value="Ald_DH_C"/>
</dbReference>
<evidence type="ECO:0000259" key="4">
    <source>
        <dbReference type="Pfam" id="PF00171"/>
    </source>
</evidence>
<protein>
    <submittedName>
        <fullName evidence="5">NAD-dependent succinate-semialdehyde dehydrogenase</fullName>
    </submittedName>
</protein>
<name>A0AA49JJ39_9BACT</name>
<dbReference type="InterPro" id="IPR016161">
    <property type="entry name" value="Ald_DH/histidinol_DH"/>
</dbReference>
<reference evidence="5" key="1">
    <citation type="journal article" date="2023" name="Comput. Struct. Biotechnol. J.">
        <title>Discovery of a novel marine Bacteroidetes with a rich repertoire of carbohydrate-active enzymes.</title>
        <authorList>
            <person name="Chen B."/>
            <person name="Liu G."/>
            <person name="Chen Q."/>
            <person name="Wang H."/>
            <person name="Liu L."/>
            <person name="Tang K."/>
        </authorList>
    </citation>
    <scope>NUCLEOTIDE SEQUENCE</scope>
    <source>
        <strain evidence="5">TK19036</strain>
    </source>
</reference>
<keyword evidence="3" id="KW-0560">Oxidoreductase</keyword>
<dbReference type="InterPro" id="IPR047110">
    <property type="entry name" value="GABD/Sad-like"/>
</dbReference>
<dbReference type="FunFam" id="3.40.309.10:FF:000010">
    <property type="entry name" value="Gamma-aminobutyraldehyde dehydrogenase"/>
    <property type="match status" value="1"/>
</dbReference>
<dbReference type="AlphaFoldDB" id="A0AA49JJ39"/>
<dbReference type="FunFam" id="3.40.605.10:FF:000012">
    <property type="entry name" value="NAD-dependent succinate-semialdehyde dehydrogenase"/>
    <property type="match status" value="1"/>
</dbReference>
<evidence type="ECO:0000256" key="3">
    <source>
        <dbReference type="ARBA" id="ARBA00023002"/>
    </source>
</evidence>
<organism evidence="5">
    <name type="scientific">Roseihalotalea indica</name>
    <dbReference type="NCBI Taxonomy" id="2867963"/>
    <lineage>
        <taxon>Bacteria</taxon>
        <taxon>Pseudomonadati</taxon>
        <taxon>Bacteroidota</taxon>
        <taxon>Cytophagia</taxon>
        <taxon>Cytophagales</taxon>
        <taxon>Catalimonadaceae</taxon>
        <taxon>Roseihalotalea</taxon>
    </lineage>
</organism>
<proteinExistence type="inferred from homology"/>
<dbReference type="PANTHER" id="PTHR43217:SF1">
    <property type="entry name" value="SUCCINATE SEMIALDEHYDE DEHYDROGENASE [NAD(P)+] SAD"/>
    <property type="match status" value="1"/>
</dbReference>
<dbReference type="InterPro" id="IPR015590">
    <property type="entry name" value="Aldehyde_DH_dom"/>
</dbReference>
<accession>A0AA49JJ39</accession>
<dbReference type="EMBL" id="CP120682">
    <property type="protein sequence ID" value="WKN38307.1"/>
    <property type="molecule type" value="Genomic_DNA"/>
</dbReference>
<dbReference type="GO" id="GO:0004777">
    <property type="term" value="F:succinate-semialdehyde dehydrogenase (NAD+) activity"/>
    <property type="evidence" value="ECO:0007669"/>
    <property type="project" value="TreeGrafter"/>
</dbReference>
<gene>
    <name evidence="5" type="ORF">K4G66_06275</name>
</gene>
<dbReference type="Gene3D" id="3.40.605.10">
    <property type="entry name" value="Aldehyde Dehydrogenase, Chain A, domain 1"/>
    <property type="match status" value="1"/>
</dbReference>
<feature type="domain" description="Aldehyde dehydrogenase" evidence="4">
    <location>
        <begin position="3"/>
        <end position="451"/>
    </location>
</feature>
<evidence type="ECO:0000256" key="2">
    <source>
        <dbReference type="ARBA" id="ARBA00022857"/>
    </source>
</evidence>
<keyword evidence="2" id="KW-0521">NADP</keyword>
<dbReference type="InterPro" id="IPR016162">
    <property type="entry name" value="Ald_DH_N"/>
</dbReference>
<dbReference type="InterPro" id="IPR044148">
    <property type="entry name" value="ALDH_GabD1-like"/>
</dbReference>
<evidence type="ECO:0000313" key="5">
    <source>
        <dbReference type="EMBL" id="WKN38307.1"/>
    </source>
</evidence>
<dbReference type="PANTHER" id="PTHR43217">
    <property type="entry name" value="SUCCINATE SEMIALDEHYDE DEHYDROGENASE [NAD(P)+] SAD"/>
    <property type="match status" value="1"/>
</dbReference>
<dbReference type="GO" id="GO:0004030">
    <property type="term" value="F:aldehyde dehydrogenase [NAD(P)+] activity"/>
    <property type="evidence" value="ECO:0007669"/>
    <property type="project" value="InterPro"/>
</dbReference>
<dbReference type="Gene3D" id="3.40.309.10">
    <property type="entry name" value="Aldehyde Dehydrogenase, Chain A, domain 2"/>
    <property type="match status" value="1"/>
</dbReference>
<comment type="similarity">
    <text evidence="1">Belongs to the aldehyde dehydrogenase family.</text>
</comment>
<sequence>MPIQSINPLTNEVIQEFEEHTDQDIEKVLTQAEDTYECWKEMTFAEKSERMYAAGRQLRQRKEHYGQLMTDEMGKTKSEAIAEVEKCALACDYYAEHSEKFLADEPLKAPEGEAYIAYDPIGPVLAIMPWNFPFWQVIRFAAPNIMAGNVGILKHASNVPQCAMALEEVFQEAGFPHGVFQSLLIPSKKVDTLLEDRRIKAATLTGSEGAGSKVAQKAGEQIKKTVLELGGSDPFIVLADADVAKAAEVGVKARMINCGQSCIAAKRFIIHKSVADEFIELFVQKMRDLKQGDPNEAGVDYGPMARADLADSLLDQVKKSVEKGAEVLLGGDRPDRDGAFFNATVLSNISPGMPAYDEEMFGPVASLFVVNSDDEAAQLANDSRYGLGGCVWTQDIERGKDFVRRIESGAVYINKMVASHPAVPFGGVKLSGYGRELSHLGIREFVNQKTVWVG</sequence>
<reference evidence="5" key="2">
    <citation type="journal article" date="2024" name="Antonie Van Leeuwenhoek">
        <title>Roseihalotalea indica gen. nov., sp. nov., a halophilic Bacteroidetes from mesopelagic Southwest Indian Ocean with higher carbohydrate metabolic potential.</title>
        <authorList>
            <person name="Chen B."/>
            <person name="Zhang M."/>
            <person name="Lin D."/>
            <person name="Ye J."/>
            <person name="Tang K."/>
        </authorList>
    </citation>
    <scope>NUCLEOTIDE SEQUENCE</scope>
    <source>
        <strain evidence="5">TK19036</strain>
    </source>
</reference>
<dbReference type="CDD" id="cd07100">
    <property type="entry name" value="ALDH_SSADH1_GabD1"/>
    <property type="match status" value="1"/>
</dbReference>
<evidence type="ECO:0000256" key="1">
    <source>
        <dbReference type="ARBA" id="ARBA00009986"/>
    </source>
</evidence>